<dbReference type="EMBL" id="MT142802">
    <property type="protein sequence ID" value="QJA88747.1"/>
    <property type="molecule type" value="Genomic_DNA"/>
</dbReference>
<proteinExistence type="predicted"/>
<reference evidence="1" key="1">
    <citation type="submission" date="2020-03" db="EMBL/GenBank/DDBJ databases">
        <title>The deep terrestrial virosphere.</title>
        <authorList>
            <person name="Holmfeldt K."/>
            <person name="Nilsson E."/>
            <person name="Simone D."/>
            <person name="Lopez-Fernandez M."/>
            <person name="Wu X."/>
            <person name="de Brujin I."/>
            <person name="Lundin D."/>
            <person name="Andersson A."/>
            <person name="Bertilsson S."/>
            <person name="Dopson M."/>
        </authorList>
    </citation>
    <scope>NUCLEOTIDE SEQUENCE</scope>
    <source>
        <strain evidence="1">MM415B02695</strain>
    </source>
</reference>
<accession>A0A6M3L2C2</accession>
<dbReference type="AlphaFoldDB" id="A0A6M3L2C2"/>
<gene>
    <name evidence="1" type="ORF">MM415B02695_0002</name>
</gene>
<organism evidence="1">
    <name type="scientific">viral metagenome</name>
    <dbReference type="NCBI Taxonomy" id="1070528"/>
    <lineage>
        <taxon>unclassified sequences</taxon>
        <taxon>metagenomes</taxon>
        <taxon>organismal metagenomes</taxon>
    </lineage>
</organism>
<protein>
    <submittedName>
        <fullName evidence="1">Uncharacterized protein</fullName>
    </submittedName>
</protein>
<evidence type="ECO:0000313" key="1">
    <source>
        <dbReference type="EMBL" id="QJA88747.1"/>
    </source>
</evidence>
<sequence length="63" mass="7290">MKQPLTARRKMRQVVSVSIDEAQLSVVKDIILRNKPLYKGVSHIVTIALANFIKNEEQREKTR</sequence>
<name>A0A6M3L2C2_9ZZZZ</name>